<organism evidence="1 2">
    <name type="scientific">Brassica cretica</name>
    <name type="common">Mustard</name>
    <dbReference type="NCBI Taxonomy" id="69181"/>
    <lineage>
        <taxon>Eukaryota</taxon>
        <taxon>Viridiplantae</taxon>
        <taxon>Streptophyta</taxon>
        <taxon>Embryophyta</taxon>
        <taxon>Tracheophyta</taxon>
        <taxon>Spermatophyta</taxon>
        <taxon>Magnoliopsida</taxon>
        <taxon>eudicotyledons</taxon>
        <taxon>Gunneridae</taxon>
        <taxon>Pentapetalae</taxon>
        <taxon>rosids</taxon>
        <taxon>malvids</taxon>
        <taxon>Brassicales</taxon>
        <taxon>Brassicaceae</taxon>
        <taxon>Brassiceae</taxon>
        <taxon>Brassica</taxon>
    </lineage>
</organism>
<name>A0A8S9R9Z2_BRACR</name>
<dbReference type="EMBL" id="QGKX02000996">
    <property type="protein sequence ID" value="KAF3560429.1"/>
    <property type="molecule type" value="Genomic_DNA"/>
</dbReference>
<dbReference type="Proteomes" id="UP000712600">
    <property type="component" value="Unassembled WGS sequence"/>
</dbReference>
<comment type="caution">
    <text evidence="1">The sequence shown here is derived from an EMBL/GenBank/DDBJ whole genome shotgun (WGS) entry which is preliminary data.</text>
</comment>
<sequence length="168" mass="19211">MLRRTFSKERYTRFVLKLFSQTRTPRCAVPDESLQPQLYRSSTLLLKQLSSPMTMVVIVSFPSSLHPLLPPLRFRPSPDPPPRLPSPMSFKALSPPLWSSFLVPSEALSPPEPPDMPCVRLLRCCSELSSRRNHQILPMLHAVSLFFCTLTHHSLWFVSTLQSQLVLM</sequence>
<evidence type="ECO:0000313" key="2">
    <source>
        <dbReference type="Proteomes" id="UP000712600"/>
    </source>
</evidence>
<accession>A0A8S9R9Z2</accession>
<dbReference type="AlphaFoldDB" id="A0A8S9R9Z2"/>
<proteinExistence type="predicted"/>
<protein>
    <submittedName>
        <fullName evidence="1">Uncharacterized protein</fullName>
    </submittedName>
</protein>
<evidence type="ECO:0000313" key="1">
    <source>
        <dbReference type="EMBL" id="KAF3560429.1"/>
    </source>
</evidence>
<reference evidence="1" key="1">
    <citation type="submission" date="2019-12" db="EMBL/GenBank/DDBJ databases">
        <title>Genome sequencing and annotation of Brassica cretica.</title>
        <authorList>
            <person name="Studholme D.J."/>
            <person name="Sarris P."/>
        </authorList>
    </citation>
    <scope>NUCLEOTIDE SEQUENCE</scope>
    <source>
        <strain evidence="1">PFS-109/04</strain>
        <tissue evidence="1">Leaf</tissue>
    </source>
</reference>
<gene>
    <name evidence="1" type="ORF">F2Q69_00017721</name>
</gene>